<feature type="transmembrane region" description="Helical" evidence="1">
    <location>
        <begin position="21"/>
        <end position="45"/>
    </location>
</feature>
<gene>
    <name evidence="2" type="ORF">BCB44BAC_00757</name>
</gene>
<dbReference type="InterPro" id="IPR010288">
    <property type="entry name" value="EcsB_ABC"/>
</dbReference>
<feature type="transmembrane region" description="Helical" evidence="1">
    <location>
        <begin position="130"/>
        <end position="151"/>
    </location>
</feature>
<organism evidence="2 3">
    <name type="scientific">Bacillus cytotoxicus</name>
    <dbReference type="NCBI Taxonomy" id="580165"/>
    <lineage>
        <taxon>Bacteria</taxon>
        <taxon>Bacillati</taxon>
        <taxon>Bacillota</taxon>
        <taxon>Bacilli</taxon>
        <taxon>Bacillales</taxon>
        <taxon>Bacillaceae</taxon>
        <taxon>Bacillus</taxon>
        <taxon>Bacillus cereus group</taxon>
    </lineage>
</organism>
<keyword evidence="1" id="KW-0472">Membrane</keyword>
<feature type="transmembrane region" description="Helical" evidence="1">
    <location>
        <begin position="102"/>
        <end position="124"/>
    </location>
</feature>
<evidence type="ECO:0000313" key="3">
    <source>
        <dbReference type="Proteomes" id="UP000242164"/>
    </source>
</evidence>
<comment type="caution">
    <text evidence="2">The sequence shown here is derived from an EMBL/GenBank/DDBJ whole genome shotgun (WGS) entry which is preliminary data.</text>
</comment>
<reference evidence="2 3" key="1">
    <citation type="submission" date="2016-08" db="EMBL/GenBank/DDBJ databases">
        <authorList>
            <person name="Loux V."/>
            <person name="Rue O."/>
        </authorList>
    </citation>
    <scope>NUCLEOTIDE SEQUENCE [LARGE SCALE GENOMIC DNA]</scope>
    <source>
        <strain evidence="2 3">AFSSA_08CEB44bac</strain>
    </source>
</reference>
<dbReference type="PIRSF" id="PIRSF037259">
    <property type="entry name" value="EcsB_ABC"/>
    <property type="match status" value="1"/>
</dbReference>
<evidence type="ECO:0000313" key="2">
    <source>
        <dbReference type="EMBL" id="SCL85480.1"/>
    </source>
</evidence>
<name>A0AAX2CCY2_9BACI</name>
<feature type="transmembrane region" description="Helical" evidence="1">
    <location>
        <begin position="370"/>
        <end position="388"/>
    </location>
</feature>
<keyword evidence="1" id="KW-1133">Transmembrane helix</keyword>
<proteinExistence type="predicted"/>
<dbReference type="Pfam" id="PF05975">
    <property type="entry name" value="EcsB"/>
    <property type="match status" value="1"/>
</dbReference>
<sequence>MSIETLWNARFQKHLQNMFTYFTRMINGLLYSFIFLICIGAYYYAQFLKTSPSTVISLFIIVILLTIILMRCPVRTFLQKPDAVYLLALEEQLTSYFKKTLLYNYIVQLFPLLFTFLIITPLAMQVLHMTVPSLCTSFFILMLVKGWNVYIHWMWRERLEKNIWLTVQAILNALILYALFSYANVIVLGSFLFFLVVTLLYTNKQPKKQIPWDYLIQQEEKMDIHFYQFASIFTDVPQLKKQIKQRKWLTSWIEVLLYQKRETFLYVNTLSFLRANDYFGIYMRLTMIGSFLVYFVPNIFVKGALTYCLLYMTSMQMRSLWTYFSRNMIVALYPIETNERMRQFLTLIFFLASIQLILCASIILLSTWQVLHICLFTVIGIIYIKYMIVPKTKKRISSLLIKFS</sequence>
<keyword evidence="1" id="KW-0812">Transmembrane</keyword>
<dbReference type="GO" id="GO:0016020">
    <property type="term" value="C:membrane"/>
    <property type="evidence" value="ECO:0007669"/>
    <property type="project" value="InterPro"/>
</dbReference>
<feature type="transmembrane region" description="Helical" evidence="1">
    <location>
        <begin position="51"/>
        <end position="70"/>
    </location>
</feature>
<feature type="transmembrane region" description="Helical" evidence="1">
    <location>
        <begin position="344"/>
        <end position="364"/>
    </location>
</feature>
<feature type="transmembrane region" description="Helical" evidence="1">
    <location>
        <begin position="186"/>
        <end position="202"/>
    </location>
</feature>
<feature type="transmembrane region" description="Helical" evidence="1">
    <location>
        <begin position="163"/>
        <end position="180"/>
    </location>
</feature>
<dbReference type="RefSeq" id="WP_087097848.1">
    <property type="nucleotide sequence ID" value="NZ_CP066179.1"/>
</dbReference>
<dbReference type="EMBL" id="FMIK01000017">
    <property type="protein sequence ID" value="SCL85480.1"/>
    <property type="molecule type" value="Genomic_DNA"/>
</dbReference>
<protein>
    <submittedName>
        <fullName evidence="2">ABC transporter EcsB</fullName>
    </submittedName>
</protein>
<dbReference type="AlphaFoldDB" id="A0AAX2CCY2"/>
<evidence type="ECO:0000256" key="1">
    <source>
        <dbReference type="SAM" id="Phobius"/>
    </source>
</evidence>
<dbReference type="Proteomes" id="UP000242164">
    <property type="component" value="Unassembled WGS sequence"/>
</dbReference>
<accession>A0AAX2CCY2</accession>